<evidence type="ECO:0000256" key="5">
    <source>
        <dbReference type="ARBA" id="ARBA00022692"/>
    </source>
</evidence>
<reference evidence="9 10" key="1">
    <citation type="submission" date="2014-12" db="EMBL/GenBank/DDBJ databases">
        <title>Draft genome sequences of 10 type strains of Lactococcus.</title>
        <authorList>
            <person name="Sun Z."/>
            <person name="Zhong Z."/>
            <person name="Liu W."/>
            <person name="Zhang W."/>
            <person name="Zhang H."/>
        </authorList>
    </citation>
    <scope>NUCLEOTIDE SEQUENCE [LARGE SCALE GENOMIC DNA]</scope>
    <source>
        <strain evidence="9 10">JCM 16395</strain>
    </source>
</reference>
<feature type="transmembrane region" description="Helical" evidence="8">
    <location>
        <begin position="37"/>
        <end position="55"/>
    </location>
</feature>
<feature type="transmembrane region" description="Helical" evidence="8">
    <location>
        <begin position="158"/>
        <end position="187"/>
    </location>
</feature>
<gene>
    <name evidence="9" type="ORF">RT41_GL001173</name>
</gene>
<feature type="transmembrane region" description="Helical" evidence="8">
    <location>
        <begin position="251"/>
        <end position="272"/>
    </location>
</feature>
<evidence type="ECO:0000313" key="9">
    <source>
        <dbReference type="EMBL" id="PCS00791.1"/>
    </source>
</evidence>
<dbReference type="OrthoDB" id="9793390at2"/>
<keyword evidence="5 8" id="KW-0812">Transmembrane</keyword>
<protein>
    <submittedName>
        <fullName evidence="9">Permease</fullName>
    </submittedName>
</protein>
<dbReference type="GO" id="GO:0005886">
    <property type="term" value="C:plasma membrane"/>
    <property type="evidence" value="ECO:0007669"/>
    <property type="project" value="UniProtKB-SubCell"/>
</dbReference>
<evidence type="ECO:0000256" key="8">
    <source>
        <dbReference type="SAM" id="Phobius"/>
    </source>
</evidence>
<comment type="similarity">
    <text evidence="2">Belongs to the autoinducer-2 exporter (AI-2E) (TC 2.A.86) family.</text>
</comment>
<feature type="transmembrane region" description="Helical" evidence="8">
    <location>
        <begin position="223"/>
        <end position="245"/>
    </location>
</feature>
<evidence type="ECO:0000256" key="7">
    <source>
        <dbReference type="ARBA" id="ARBA00023136"/>
    </source>
</evidence>
<keyword evidence="7 8" id="KW-0472">Membrane</keyword>
<evidence type="ECO:0000313" key="10">
    <source>
        <dbReference type="Proteomes" id="UP000218181"/>
    </source>
</evidence>
<evidence type="ECO:0000256" key="2">
    <source>
        <dbReference type="ARBA" id="ARBA00009773"/>
    </source>
</evidence>
<keyword evidence="3" id="KW-0813">Transport</keyword>
<feature type="transmembrane region" description="Helical" evidence="8">
    <location>
        <begin position="320"/>
        <end position="347"/>
    </location>
</feature>
<comment type="caution">
    <text evidence="9">The sequence shown here is derived from an EMBL/GenBank/DDBJ whole genome shotgun (WGS) entry which is preliminary data.</text>
</comment>
<proteinExistence type="inferred from homology"/>
<dbReference type="InterPro" id="IPR002549">
    <property type="entry name" value="AI-2E-like"/>
</dbReference>
<dbReference type="PANTHER" id="PTHR21716:SF53">
    <property type="entry name" value="PERMEASE PERM-RELATED"/>
    <property type="match status" value="1"/>
</dbReference>
<comment type="subcellular location">
    <subcellularLocation>
        <location evidence="1">Cell membrane</location>
        <topology evidence="1">Multi-pass membrane protein</topology>
    </subcellularLocation>
</comment>
<feature type="transmembrane region" description="Helical" evidence="8">
    <location>
        <begin position="7"/>
        <end position="31"/>
    </location>
</feature>
<dbReference type="STRING" id="1291764.GCA_001311235_00631"/>
<organism evidence="9 10">
    <name type="scientific">Lactococcus fujiensis JCM 16395</name>
    <dbReference type="NCBI Taxonomy" id="1291764"/>
    <lineage>
        <taxon>Bacteria</taxon>
        <taxon>Bacillati</taxon>
        <taxon>Bacillota</taxon>
        <taxon>Bacilli</taxon>
        <taxon>Lactobacillales</taxon>
        <taxon>Streptococcaceae</taxon>
        <taxon>Lactococcus</taxon>
    </lineage>
</organism>
<dbReference type="RefSeq" id="WP_054639085.1">
    <property type="nucleotide sequence ID" value="NZ_BBAL01000002.1"/>
</dbReference>
<sequence length="375" mass="42239">MFKQSKLFFWTIEILAVALLIFLLTKIGFIFQPVRTLLALLFIPFIIAGFLYYIFNPLVQLLERKFKVNRSLSALLVIVIIFAVLFFVIASIIPNIINQLTSLITATGKLFPQIKDWVESLATNPRFSDLYKQVDANSLLDKVNISYVDILHNLLNNITISIGSVVGVVSSIVMVLILVPILLFYMIKDGEKVIPFLREHVLIEDKLNIFELLENMNHTISRYISGVALDALLVFVVVFIGYSILGIPYAFLFAIFAGITNIIPYAGPYIGVLPMIFTVVIDRPWTAVFATAYVLILQQIDGNVVYPKIIGNAIKIHPVTVMVLMLISGSLYGIVGMIIAVPTYSLVKEIVKFVNSLYRNHQKQKKIQIIDRNVL</sequence>
<dbReference type="PANTHER" id="PTHR21716">
    <property type="entry name" value="TRANSMEMBRANE PROTEIN"/>
    <property type="match status" value="1"/>
</dbReference>
<feature type="transmembrane region" description="Helical" evidence="8">
    <location>
        <begin position="75"/>
        <end position="97"/>
    </location>
</feature>
<dbReference type="Proteomes" id="UP000218181">
    <property type="component" value="Unassembled WGS sequence"/>
</dbReference>
<keyword evidence="10" id="KW-1185">Reference proteome</keyword>
<evidence type="ECO:0000256" key="1">
    <source>
        <dbReference type="ARBA" id="ARBA00004651"/>
    </source>
</evidence>
<dbReference type="GO" id="GO:0055085">
    <property type="term" value="P:transmembrane transport"/>
    <property type="evidence" value="ECO:0007669"/>
    <property type="project" value="TreeGrafter"/>
</dbReference>
<name>A0A2A5RN83_9LACT</name>
<dbReference type="Pfam" id="PF01594">
    <property type="entry name" value="AI-2E_transport"/>
    <property type="match status" value="1"/>
</dbReference>
<evidence type="ECO:0000256" key="4">
    <source>
        <dbReference type="ARBA" id="ARBA00022475"/>
    </source>
</evidence>
<evidence type="ECO:0000256" key="6">
    <source>
        <dbReference type="ARBA" id="ARBA00022989"/>
    </source>
</evidence>
<dbReference type="AlphaFoldDB" id="A0A2A5RN83"/>
<keyword evidence="6 8" id="KW-1133">Transmembrane helix</keyword>
<keyword evidence="4" id="KW-1003">Cell membrane</keyword>
<accession>A0A2A5RN83</accession>
<dbReference type="EMBL" id="JXJU01000003">
    <property type="protein sequence ID" value="PCS00791.1"/>
    <property type="molecule type" value="Genomic_DNA"/>
</dbReference>
<evidence type="ECO:0000256" key="3">
    <source>
        <dbReference type="ARBA" id="ARBA00022448"/>
    </source>
</evidence>